<evidence type="ECO:0000256" key="1">
    <source>
        <dbReference type="SAM" id="MobiDB-lite"/>
    </source>
</evidence>
<protein>
    <submittedName>
        <fullName evidence="2">Uncharacterized protein</fullName>
    </submittedName>
</protein>
<organism evidence="2 3">
    <name type="scientific">Mycolicibacterium septicum</name>
    <dbReference type="NCBI Taxonomy" id="98668"/>
    <lineage>
        <taxon>Bacteria</taxon>
        <taxon>Bacillati</taxon>
        <taxon>Actinomycetota</taxon>
        <taxon>Actinomycetes</taxon>
        <taxon>Mycobacteriales</taxon>
        <taxon>Mycobacteriaceae</taxon>
        <taxon>Mycolicibacterium</taxon>
    </lineage>
</organism>
<dbReference type="RefSeq" id="WP_409551982.1">
    <property type="nucleotide sequence ID" value="NZ_JBKBDE010000010.1"/>
</dbReference>
<evidence type="ECO:0000313" key="3">
    <source>
        <dbReference type="Proteomes" id="UP001635817"/>
    </source>
</evidence>
<gene>
    <name evidence="2" type="ORF">ACK4CP_25445</name>
</gene>
<evidence type="ECO:0000313" key="2">
    <source>
        <dbReference type="EMBL" id="MFN6553760.1"/>
    </source>
</evidence>
<dbReference type="EMBL" id="JBKBDE010000010">
    <property type="protein sequence ID" value="MFN6553760.1"/>
    <property type="molecule type" value="Genomic_DNA"/>
</dbReference>
<feature type="region of interest" description="Disordered" evidence="1">
    <location>
        <begin position="254"/>
        <end position="299"/>
    </location>
</feature>
<proteinExistence type="predicted"/>
<reference evidence="2 3" key="1">
    <citation type="submission" date="2024-12" db="EMBL/GenBank/DDBJ databases">
        <title>The coexistence of Mycolicibacterium septicum and Mycolicibacterium nivoides in clinical samples.</title>
        <authorList>
            <person name="Wang C."/>
            <person name="Feng Y."/>
            <person name="Zong Z."/>
        </authorList>
    </citation>
    <scope>NUCLEOTIDE SEQUENCE [LARGE SCALE GENOMIC DNA]</scope>
    <source>
        <strain evidence="2 3">120310</strain>
    </source>
</reference>
<sequence length="333" mass="36486">MTNKLSDKAKASRKRAKWLAEFRATLTDDELNEENLRGMGLGENDIDALLGREDSNPEIVDAEVISVEDESDLSADEPMEREKCVSRLPAVIPGPIEKSSGANGTKHTQWSEEWWANAKPEVQARRCKAHKKDGSQCRQPALKMTTVCRYHGGAAKHVKAAARARLENATDRMAKELLGMAIDPTMSPAVKLSAIKDALDRGGLKPTETVVVSPGQQTGFDEIFDDIYSGPKIEHDSPGFGIEQPSATVDYAVRSRETESHSSTSPSGERLSCVNGADHQGYSNVDYGPREYGRPARPGVHVSGLEAMRIAREAQEISRRLAGLDEDRFNSEI</sequence>
<feature type="compositionally biased region" description="Low complexity" evidence="1">
    <location>
        <begin position="261"/>
        <end position="270"/>
    </location>
</feature>
<keyword evidence="3" id="KW-1185">Reference proteome</keyword>
<name>A0ABW9M0X8_9MYCO</name>
<dbReference type="Proteomes" id="UP001635817">
    <property type="component" value="Unassembled WGS sequence"/>
</dbReference>
<accession>A0ABW9M0X8</accession>
<comment type="caution">
    <text evidence="2">The sequence shown here is derived from an EMBL/GenBank/DDBJ whole genome shotgun (WGS) entry which is preliminary data.</text>
</comment>